<feature type="compositionally biased region" description="Polar residues" evidence="6">
    <location>
        <begin position="664"/>
        <end position="673"/>
    </location>
</feature>
<dbReference type="Gene3D" id="1.10.10.10">
    <property type="entry name" value="Winged helix-like DNA-binding domain superfamily/Winged helix DNA-binding domain"/>
    <property type="match status" value="1"/>
</dbReference>
<dbReference type="InterPro" id="IPR036691">
    <property type="entry name" value="Endo/exonu/phosph_ase_sf"/>
</dbReference>
<dbReference type="InterPro" id="IPR036390">
    <property type="entry name" value="WH_DNA-bd_sf"/>
</dbReference>
<comment type="caution">
    <text evidence="8">The sequence shown here is derived from an EMBL/GenBank/DDBJ whole genome shotgun (WGS) entry which is preliminary data.</text>
</comment>
<dbReference type="GO" id="GO:0008270">
    <property type="term" value="F:zinc ion binding"/>
    <property type="evidence" value="ECO:0007669"/>
    <property type="project" value="UniProtKB-KW"/>
</dbReference>
<dbReference type="CDD" id="cd09083">
    <property type="entry name" value="EEP-1"/>
    <property type="match status" value="1"/>
</dbReference>
<dbReference type="Proteomes" id="UP000700596">
    <property type="component" value="Unassembled WGS sequence"/>
</dbReference>
<evidence type="ECO:0000256" key="3">
    <source>
        <dbReference type="ARBA" id="ARBA00022771"/>
    </source>
</evidence>
<dbReference type="GO" id="GO:0032221">
    <property type="term" value="C:Rpd3S complex"/>
    <property type="evidence" value="ECO:0007669"/>
    <property type="project" value="TreeGrafter"/>
</dbReference>
<keyword evidence="2" id="KW-0479">Metal-binding</keyword>
<keyword evidence="4" id="KW-0862">Zinc</keyword>
<dbReference type="InterPro" id="IPR052819">
    <property type="entry name" value="Chromatin_regulatory_protein"/>
</dbReference>
<organism evidence="8 9">
    <name type="scientific">Dendryphion nanum</name>
    <dbReference type="NCBI Taxonomy" id="256645"/>
    <lineage>
        <taxon>Eukaryota</taxon>
        <taxon>Fungi</taxon>
        <taxon>Dikarya</taxon>
        <taxon>Ascomycota</taxon>
        <taxon>Pezizomycotina</taxon>
        <taxon>Dothideomycetes</taxon>
        <taxon>Pleosporomycetidae</taxon>
        <taxon>Pleosporales</taxon>
        <taxon>Torulaceae</taxon>
        <taxon>Dendryphion</taxon>
    </lineage>
</organism>
<proteinExistence type="inferred from homology"/>
<feature type="compositionally biased region" description="Acidic residues" evidence="6">
    <location>
        <begin position="627"/>
        <end position="639"/>
    </location>
</feature>
<evidence type="ECO:0000256" key="4">
    <source>
        <dbReference type="ARBA" id="ARBA00022833"/>
    </source>
</evidence>
<keyword evidence="9" id="KW-1185">Reference proteome</keyword>
<keyword evidence="3 5" id="KW-0863">Zinc-finger</keyword>
<evidence type="ECO:0000256" key="6">
    <source>
        <dbReference type="SAM" id="MobiDB-lite"/>
    </source>
</evidence>
<dbReference type="OrthoDB" id="5876363at2759"/>
<dbReference type="CDD" id="cd01089">
    <property type="entry name" value="PA2G4-like"/>
    <property type="match status" value="1"/>
</dbReference>
<sequence>MGVQAQAQISIRIISHNVRYATTSPFKGEKLWVDRRQLIVNQLRYNSLYNLESFICLQEVLHHQLLDVAQGLGPEWGSIGVGRDDGKEKGEYSPIFYRPSIWKVESWRTVWLSETPDKPGKGWDAASVRIVTVGVFQHRASGGRVIGMSTHLDDQGEKSRTESAKLILRVVEETSKGGNNSHTAVLVFLAGDLNSEMSGSAYRILNGKESPLQDVKELAIWKHGDRNTFTGFQDNYSLANPDTLTKYKVAAQISQKVLQEVSGWITEGANVVDICERGDKLLEEEVSKVYKGKKVSKGIGHCTTISPSSYVTPYTPIKSDVEEAATTLKAGEAVKIQLGAQIDGFPAIVCDTVLVGEQGEVSGRQADLILATYYANELLLRLMLPPGLVTSGDEEEQKKAAAKKQYSQGQITQLLEKVVSAYDCNLVESTTIWLFERNEIEAKKKIILAPGEGVKGEGLPEVGEVWGVEMGVSLGSGKVKNLSNRATLHRRTATTFGLKRPTSRAFLSEVVKKFSTFPFSLRQLEDEKAAKVGVVECVRGGVIRQYEVVGDKGNEAVGRLFTTIAITKNGITRLAAPPTPDLSKFQTDKKITDEEILKILEQPIGKTNTKSKNRKKKKKPAKKAGAADEEEESDDEDLMEVPISAHESESSVFTMPALRHPRPSRTTTPSNAADSPIPSSDHRKSKTQSSLDAWIEPPIKNPVPSFEDHGFARHGVLQGMSPLGVGPSAKVKQRTRTLDSLPSSRIVVGKNGNILSGEEGVSTPEMTPARDLDHEDSGRQEEHGNMSKFQQQDEEEDDDYMPTKAKAKPQPAKSLVRGKSSAPNKSPATGKTPVKNGLSRPSTAMSSPATQSTPHLPNDLAMDVTKQRLTIIVNEAVSRAHQDGRPALGVALRQLHVEVETDSSLKEVLYAIIREGASAPQLARFRFFIKDAKKQYKREKKQRAEELRQTTGSIPATASWNSIDTPNQSVGQSDVMMDDAPQMQEESTGLAANPTHHPLTTAPVIPPNHSPSPLPSRMSSKSPRKKTAVNGDSTPFGSDVDVVTSKAPTPAAVPSDSAVGSDSELSDVNEEIVKKGPPPKSPQRNGNEKSTVTDTLLSLPIAALNKKEKHLKQLAAAREKKNSRANSAKPNGRNEKKPPPSARDIAEEMELQQKRQAMAEQQPLRTLEFDPPVSRERFFDDEKHETESLTESQIAVGPPIDTQPPRRLEKTPRLNLQLGKRMREDSSRVPSPQPGSAATSRPSTPAGVMPPAKRLKLSIGQTARTKRSPVKNRDGPIIAGIPHTGGGGSRQLGPDDNNPASPSESDDWCAACRGAGEFVCCEGCPRVFHYLCCDPPRLEPPEGSFYCHECTGAAVDEPGVEGFRILRPLFKQLESTNTRSFALPNELQMYYENVKARDDGSYHEETKKFPLAKSSGYGYQKPDYLRTHDAEHKPILCVQCGKSSAGKRQMLKCDFCPAYWHLDCCSPPLANPPHISLEASQRDAWKCPRHIDHDLRSGLLFPKDLNSIESDDDMDMADAISAPCVPRKVRKPRSQSTVEPVFSRGMRNNGIIDIINDPDDDTDGEGNYVCRIRSPYTKMHRLTCHGSEKAREQQEARRARKLAARHRASQQQFASRSFQQQQAALHLAQLARKESDIGLNEASVDALYLSLMVSPYVRCGVDPACFV</sequence>
<dbReference type="SUPFAM" id="SSF57903">
    <property type="entry name" value="FYVE/PHD zinc finger"/>
    <property type="match status" value="2"/>
</dbReference>
<dbReference type="InterPro" id="IPR001965">
    <property type="entry name" value="Znf_PHD"/>
</dbReference>
<evidence type="ECO:0000259" key="7">
    <source>
        <dbReference type="PROSITE" id="PS50016"/>
    </source>
</evidence>
<dbReference type="PROSITE" id="PS50016">
    <property type="entry name" value="ZF_PHD_2"/>
    <property type="match status" value="1"/>
</dbReference>
<dbReference type="FunFam" id="1.10.10.10:FF:000029">
    <property type="entry name" value="Proliferation-associated 2G4, a"/>
    <property type="match status" value="1"/>
</dbReference>
<dbReference type="SUPFAM" id="SSF46785">
    <property type="entry name" value="Winged helix' DNA-binding domain"/>
    <property type="match status" value="1"/>
</dbReference>
<feature type="domain" description="PHD-type" evidence="7">
    <location>
        <begin position="1306"/>
        <end position="1353"/>
    </location>
</feature>
<protein>
    <recommendedName>
        <fullName evidence="7">PHD-type domain-containing protein</fullName>
    </recommendedName>
</protein>
<dbReference type="Pfam" id="PF00628">
    <property type="entry name" value="PHD"/>
    <property type="match status" value="1"/>
</dbReference>
<comment type="similarity">
    <text evidence="1">Belongs to the peptidase M24 family.</text>
</comment>
<dbReference type="Gene3D" id="3.90.230.10">
    <property type="entry name" value="Creatinase/methionine aminopeptidase superfamily"/>
    <property type="match status" value="1"/>
</dbReference>
<dbReference type="InterPro" id="IPR011011">
    <property type="entry name" value="Znf_FYVE_PHD"/>
</dbReference>
<dbReference type="PANTHER" id="PTHR47636">
    <property type="entry name" value="TRANSCRIPTIONAL REGULATORY PROTEIN RCO1"/>
    <property type="match status" value="1"/>
</dbReference>
<feature type="region of interest" description="Disordered" evidence="6">
    <location>
        <begin position="605"/>
        <end position="698"/>
    </location>
</feature>
<feature type="compositionally biased region" description="Polar residues" evidence="6">
    <location>
        <begin position="1228"/>
        <end position="1243"/>
    </location>
</feature>
<dbReference type="FunFam" id="3.90.230.10:FF:000016">
    <property type="entry name" value="Putative curved dna-binding protein"/>
    <property type="match status" value="1"/>
</dbReference>
<evidence type="ECO:0000313" key="8">
    <source>
        <dbReference type="EMBL" id="KAH7119146.1"/>
    </source>
</evidence>
<dbReference type="InterPro" id="IPR000994">
    <property type="entry name" value="Pept_M24"/>
</dbReference>
<dbReference type="InterPro" id="IPR036005">
    <property type="entry name" value="Creatinase/aminopeptidase-like"/>
</dbReference>
<evidence type="ECO:0000256" key="2">
    <source>
        <dbReference type="ARBA" id="ARBA00022723"/>
    </source>
</evidence>
<evidence type="ECO:0000256" key="5">
    <source>
        <dbReference type="PROSITE-ProRule" id="PRU00146"/>
    </source>
</evidence>
<dbReference type="GO" id="GO:0006357">
    <property type="term" value="P:regulation of transcription by RNA polymerase II"/>
    <property type="evidence" value="ECO:0007669"/>
    <property type="project" value="TreeGrafter"/>
</dbReference>
<feature type="region of interest" description="Disordered" evidence="6">
    <location>
        <begin position="723"/>
        <end position="860"/>
    </location>
</feature>
<feature type="region of interest" description="Disordered" evidence="6">
    <location>
        <begin position="1108"/>
        <end position="1306"/>
    </location>
</feature>
<dbReference type="PROSITE" id="PS01359">
    <property type="entry name" value="ZF_PHD_1"/>
    <property type="match status" value="1"/>
</dbReference>
<dbReference type="SUPFAM" id="SSF56219">
    <property type="entry name" value="DNase I-like"/>
    <property type="match status" value="1"/>
</dbReference>
<dbReference type="InterPro" id="IPR036388">
    <property type="entry name" value="WH-like_DNA-bd_sf"/>
</dbReference>
<gene>
    <name evidence="8" type="ORF">B0J11DRAFT_552365</name>
</gene>
<dbReference type="InterPro" id="IPR019786">
    <property type="entry name" value="Zinc_finger_PHD-type_CS"/>
</dbReference>
<dbReference type="Gene3D" id="3.60.10.10">
    <property type="entry name" value="Endonuclease/exonuclease/phosphatase"/>
    <property type="match status" value="1"/>
</dbReference>
<evidence type="ECO:0000256" key="1">
    <source>
        <dbReference type="ARBA" id="ARBA00007319"/>
    </source>
</evidence>
<feature type="compositionally biased region" description="Basic residues" evidence="6">
    <location>
        <begin position="609"/>
        <end position="622"/>
    </location>
</feature>
<dbReference type="EMBL" id="JAGMWT010000012">
    <property type="protein sequence ID" value="KAH7119146.1"/>
    <property type="molecule type" value="Genomic_DNA"/>
</dbReference>
<feature type="region of interest" description="Disordered" evidence="6">
    <location>
        <begin position="940"/>
        <end position="1094"/>
    </location>
</feature>
<name>A0A9P9IFU7_9PLEO</name>
<dbReference type="CDD" id="cd15534">
    <property type="entry name" value="PHD2_PHF12_Rco1"/>
    <property type="match status" value="1"/>
</dbReference>
<dbReference type="SMART" id="SM00249">
    <property type="entry name" value="PHD"/>
    <property type="match status" value="2"/>
</dbReference>
<feature type="compositionally biased region" description="Polar residues" evidence="6">
    <location>
        <begin position="949"/>
        <end position="972"/>
    </location>
</feature>
<feature type="compositionally biased region" description="Polar residues" evidence="6">
    <location>
        <begin position="839"/>
        <end position="855"/>
    </location>
</feature>
<feature type="compositionally biased region" description="Polar residues" evidence="6">
    <location>
        <begin position="1082"/>
        <end position="1094"/>
    </location>
</feature>
<feature type="compositionally biased region" description="Basic and acidic residues" evidence="6">
    <location>
        <begin position="768"/>
        <end position="785"/>
    </location>
</feature>
<dbReference type="SUPFAM" id="SSF55920">
    <property type="entry name" value="Creatinase/aminopeptidase"/>
    <property type="match status" value="1"/>
</dbReference>
<evidence type="ECO:0000313" key="9">
    <source>
        <dbReference type="Proteomes" id="UP000700596"/>
    </source>
</evidence>
<dbReference type="InterPro" id="IPR019787">
    <property type="entry name" value="Znf_PHD-finger"/>
</dbReference>
<reference evidence="8" key="1">
    <citation type="journal article" date="2021" name="Nat. Commun.">
        <title>Genetic determinants of endophytism in the Arabidopsis root mycobiome.</title>
        <authorList>
            <person name="Mesny F."/>
            <person name="Miyauchi S."/>
            <person name="Thiergart T."/>
            <person name="Pickel B."/>
            <person name="Atanasova L."/>
            <person name="Karlsson M."/>
            <person name="Huettel B."/>
            <person name="Barry K.W."/>
            <person name="Haridas S."/>
            <person name="Chen C."/>
            <person name="Bauer D."/>
            <person name="Andreopoulos W."/>
            <person name="Pangilinan J."/>
            <person name="LaButti K."/>
            <person name="Riley R."/>
            <person name="Lipzen A."/>
            <person name="Clum A."/>
            <person name="Drula E."/>
            <person name="Henrissat B."/>
            <person name="Kohler A."/>
            <person name="Grigoriev I.V."/>
            <person name="Martin F.M."/>
            <person name="Hacquard S."/>
        </authorList>
    </citation>
    <scope>NUCLEOTIDE SEQUENCE</scope>
    <source>
        <strain evidence="8">MPI-CAGE-CH-0243</strain>
    </source>
</reference>
<dbReference type="CDD" id="cd15535">
    <property type="entry name" value="PHD1_Rco1"/>
    <property type="match status" value="1"/>
</dbReference>
<feature type="compositionally biased region" description="Basic and acidic residues" evidence="6">
    <location>
        <begin position="1173"/>
        <end position="1187"/>
    </location>
</feature>
<feature type="compositionally biased region" description="Pro residues" evidence="6">
    <location>
        <begin position="1004"/>
        <end position="1014"/>
    </location>
</feature>
<dbReference type="Pfam" id="PF00557">
    <property type="entry name" value="Peptidase_M24"/>
    <property type="match status" value="1"/>
</dbReference>
<accession>A0A9P9IFU7</accession>
<feature type="compositionally biased region" description="Low complexity" evidence="6">
    <location>
        <begin position="802"/>
        <end position="813"/>
    </location>
</feature>
<dbReference type="InterPro" id="IPR013083">
    <property type="entry name" value="Znf_RING/FYVE/PHD"/>
</dbReference>
<dbReference type="Gene3D" id="3.30.40.10">
    <property type="entry name" value="Zinc/RING finger domain, C3HC4 (zinc finger)"/>
    <property type="match status" value="2"/>
</dbReference>
<dbReference type="PANTHER" id="PTHR47636:SF1">
    <property type="entry name" value="TRANSCRIPTIONAL REGULATORY PROTEIN RCO1"/>
    <property type="match status" value="1"/>
</dbReference>